<dbReference type="EMBL" id="KB206756">
    <property type="protein sequence ID" value="ELP88210.1"/>
    <property type="molecule type" value="Genomic_DNA"/>
</dbReference>
<organism evidence="1 2">
    <name type="scientific">Entamoeba invadens IP1</name>
    <dbReference type="NCBI Taxonomy" id="370355"/>
    <lineage>
        <taxon>Eukaryota</taxon>
        <taxon>Amoebozoa</taxon>
        <taxon>Evosea</taxon>
        <taxon>Archamoebae</taxon>
        <taxon>Mastigamoebida</taxon>
        <taxon>Entamoebidae</taxon>
        <taxon>Entamoeba</taxon>
    </lineage>
</organism>
<dbReference type="RefSeq" id="XP_004254981.1">
    <property type="nucleotide sequence ID" value="XM_004254933.1"/>
</dbReference>
<proteinExistence type="predicted"/>
<reference evidence="1 2" key="1">
    <citation type="submission" date="2012-10" db="EMBL/GenBank/DDBJ databases">
        <authorList>
            <person name="Zafar N."/>
            <person name="Inman J."/>
            <person name="Hall N."/>
            <person name="Lorenzi H."/>
            <person name="Caler E."/>
        </authorList>
    </citation>
    <scope>NUCLEOTIDE SEQUENCE [LARGE SCALE GENOMIC DNA]</scope>
    <source>
        <strain evidence="1 2">IP1</strain>
    </source>
</reference>
<dbReference type="VEuPathDB" id="AmoebaDB:EIN_224530"/>
<name>A0A0A1U5R8_ENTIV</name>
<evidence type="ECO:0000313" key="1">
    <source>
        <dbReference type="EMBL" id="ELP88210.1"/>
    </source>
</evidence>
<evidence type="ECO:0000313" key="2">
    <source>
        <dbReference type="Proteomes" id="UP000014680"/>
    </source>
</evidence>
<keyword evidence="2" id="KW-1185">Reference proteome</keyword>
<accession>A0A0A1U5R8</accession>
<dbReference type="KEGG" id="eiv:EIN_224530"/>
<dbReference type="AlphaFoldDB" id="A0A0A1U5R8"/>
<dbReference type="OrthoDB" id="25704at2759"/>
<protein>
    <submittedName>
        <fullName evidence="1">Uncharacterized protein</fullName>
    </submittedName>
</protein>
<dbReference type="GeneID" id="14887321"/>
<gene>
    <name evidence="1" type="ORF">EIN_224530</name>
</gene>
<sequence>MSGRIQTLRMTVNLEASDLLHEMATNCNISFADLKVNNSSHFGELFEFGPLKTPQMLEFGWEWMIQKIISENLVTPSQITQQFIERLSSFNYTDYVIEMKLLIDSAEKNKYHRIFDINKILPKKKNNSVDLKKRLYEVVVTPFQTKLTPFRVRTYSGETYEHNEVYKKITDGSGDVVIVRFDSEDMMVNDFLVSVMNHYVNLPYTMFLSGTKYKVYSFLLGTSSVVFVKEGVDIKMERRDIAFSFLRDMDEMWKFNYVLDVCLEKLKTSQDKDCCVEIVRDYWPDVKSLFMLYSSDPLDEQLKFDVLRYNKIFLYDKYKVRMQDKWICDNNIIKLKNDFFSDFSSRPEKIKVVGEVRLSVTLSKILSLFSFDPSLKSILLKPRVDVLDTLTYDLYNIVQYIKKTKPQGLMNISYCAPKK</sequence>
<dbReference type="Proteomes" id="UP000014680">
    <property type="component" value="Unassembled WGS sequence"/>
</dbReference>